<organism evidence="1 2">
    <name type="scientific">Amborella trichopoda</name>
    <dbReference type="NCBI Taxonomy" id="13333"/>
    <lineage>
        <taxon>Eukaryota</taxon>
        <taxon>Viridiplantae</taxon>
        <taxon>Streptophyta</taxon>
        <taxon>Embryophyta</taxon>
        <taxon>Tracheophyta</taxon>
        <taxon>Spermatophyta</taxon>
        <taxon>Magnoliopsida</taxon>
        <taxon>Amborellales</taxon>
        <taxon>Amborellaceae</taxon>
        <taxon>Amborella</taxon>
    </lineage>
</organism>
<keyword evidence="2" id="KW-1185">Reference proteome</keyword>
<dbReference type="Proteomes" id="UP000017836">
    <property type="component" value="Unassembled WGS sequence"/>
</dbReference>
<dbReference type="EMBL" id="KI394757">
    <property type="protein sequence ID" value="ERN01672.1"/>
    <property type="molecule type" value="Genomic_DNA"/>
</dbReference>
<dbReference type="HOGENOM" id="CLU_183991_0_0_1"/>
<proteinExistence type="predicted"/>
<gene>
    <name evidence="1" type="ORF">AMTR_s00090p00138580</name>
</gene>
<sequence length="115" mass="12621">MTIGANIGAAGARIQTAERSSQYAQALWVRQSTIGAQIVTVGAHIRTAGVQSTIAEVLWLHRLHCQSGLPKRVVALPKRVIRMPEHYGSDQVLPERTLGLLERVFTVGNRREKAV</sequence>
<protein>
    <submittedName>
        <fullName evidence="1">Uncharacterized protein</fullName>
    </submittedName>
</protein>
<evidence type="ECO:0000313" key="1">
    <source>
        <dbReference type="EMBL" id="ERN01672.1"/>
    </source>
</evidence>
<name>W1NVM5_AMBTC</name>
<dbReference type="AlphaFoldDB" id="W1NVM5"/>
<reference evidence="2" key="1">
    <citation type="journal article" date="2013" name="Science">
        <title>The Amborella genome and the evolution of flowering plants.</title>
        <authorList>
            <consortium name="Amborella Genome Project"/>
        </authorList>
    </citation>
    <scope>NUCLEOTIDE SEQUENCE [LARGE SCALE GENOMIC DNA]</scope>
</reference>
<evidence type="ECO:0000313" key="2">
    <source>
        <dbReference type="Proteomes" id="UP000017836"/>
    </source>
</evidence>
<dbReference type="Gramene" id="ERN01672">
    <property type="protein sequence ID" value="ERN01672"/>
    <property type="gene ID" value="AMTR_s00090p00138580"/>
</dbReference>
<accession>W1NVM5</accession>